<protein>
    <recommendedName>
        <fullName evidence="3">C2H2-type domain-containing protein</fullName>
    </recommendedName>
</protein>
<feature type="domain" description="C2H2-type" evidence="3">
    <location>
        <begin position="110"/>
        <end position="134"/>
    </location>
</feature>
<gene>
    <name evidence="4" type="ORF">HOLleu_00491</name>
</gene>
<evidence type="ECO:0000313" key="4">
    <source>
        <dbReference type="EMBL" id="KAJ8048248.1"/>
    </source>
</evidence>
<dbReference type="EMBL" id="JAIZAY010000001">
    <property type="protein sequence ID" value="KAJ8048248.1"/>
    <property type="molecule type" value="Genomic_DNA"/>
</dbReference>
<dbReference type="Gene3D" id="3.30.160.60">
    <property type="entry name" value="Classic Zinc Finger"/>
    <property type="match status" value="1"/>
</dbReference>
<evidence type="ECO:0000259" key="3">
    <source>
        <dbReference type="PROSITE" id="PS50157"/>
    </source>
</evidence>
<dbReference type="SMART" id="SM00355">
    <property type="entry name" value="ZnF_C2H2"/>
    <property type="match status" value="3"/>
</dbReference>
<proteinExistence type="predicted"/>
<dbReference type="Proteomes" id="UP001152320">
    <property type="component" value="Chromosome 1"/>
</dbReference>
<feature type="region of interest" description="Disordered" evidence="2">
    <location>
        <begin position="154"/>
        <end position="225"/>
    </location>
</feature>
<evidence type="ECO:0000256" key="2">
    <source>
        <dbReference type="SAM" id="MobiDB-lite"/>
    </source>
</evidence>
<accession>A0A9Q1CP20</accession>
<feature type="compositionally biased region" description="Polar residues" evidence="2">
    <location>
        <begin position="58"/>
        <end position="80"/>
    </location>
</feature>
<dbReference type="Pfam" id="PF00096">
    <property type="entry name" value="zf-C2H2"/>
    <property type="match status" value="2"/>
</dbReference>
<feature type="compositionally biased region" description="Low complexity" evidence="2">
    <location>
        <begin position="47"/>
        <end position="57"/>
    </location>
</feature>
<feature type="region of interest" description="Disordered" evidence="2">
    <location>
        <begin position="34"/>
        <end position="81"/>
    </location>
</feature>
<reference evidence="4" key="1">
    <citation type="submission" date="2021-10" db="EMBL/GenBank/DDBJ databases">
        <title>Tropical sea cucumber genome reveals ecological adaptation and Cuvierian tubules defense mechanism.</title>
        <authorList>
            <person name="Chen T."/>
        </authorList>
    </citation>
    <scope>NUCLEOTIDE SEQUENCE</scope>
    <source>
        <strain evidence="4">Nanhai2018</strain>
        <tissue evidence="4">Muscle</tissue>
    </source>
</reference>
<name>A0A9Q1CP20_HOLLE</name>
<dbReference type="AlphaFoldDB" id="A0A9Q1CP20"/>
<dbReference type="GO" id="GO:0008270">
    <property type="term" value="F:zinc ion binding"/>
    <property type="evidence" value="ECO:0007669"/>
    <property type="project" value="UniProtKB-KW"/>
</dbReference>
<dbReference type="InterPro" id="IPR036236">
    <property type="entry name" value="Znf_C2H2_sf"/>
</dbReference>
<feature type="compositionally biased region" description="Polar residues" evidence="2">
    <location>
        <begin position="208"/>
        <end position="225"/>
    </location>
</feature>
<dbReference type="SUPFAM" id="SSF57667">
    <property type="entry name" value="beta-beta-alpha zinc fingers"/>
    <property type="match status" value="1"/>
</dbReference>
<keyword evidence="1" id="KW-0863">Zinc-finger</keyword>
<dbReference type="InterPro" id="IPR013087">
    <property type="entry name" value="Znf_C2H2_type"/>
</dbReference>
<dbReference type="PANTHER" id="PTHR33206:SF1">
    <property type="entry name" value="DNA-DIRECTED DNA POLYMERASE"/>
    <property type="match status" value="1"/>
</dbReference>
<dbReference type="PROSITE" id="PS50157">
    <property type="entry name" value="ZINC_FINGER_C2H2_2"/>
    <property type="match status" value="2"/>
</dbReference>
<feature type="compositionally biased region" description="Basic and acidic residues" evidence="2">
    <location>
        <begin position="158"/>
        <end position="174"/>
    </location>
</feature>
<evidence type="ECO:0000313" key="5">
    <source>
        <dbReference type="Proteomes" id="UP001152320"/>
    </source>
</evidence>
<keyword evidence="5" id="KW-1185">Reference proteome</keyword>
<keyword evidence="1" id="KW-0862">Zinc</keyword>
<comment type="caution">
    <text evidence="4">The sequence shown here is derived from an EMBL/GenBank/DDBJ whole genome shotgun (WGS) entry which is preliminary data.</text>
</comment>
<feature type="domain" description="C2H2-type" evidence="3">
    <location>
        <begin position="139"/>
        <end position="168"/>
    </location>
</feature>
<dbReference type="PANTHER" id="PTHR33206">
    <property type="entry name" value="PROTEIN CBG10425"/>
    <property type="match status" value="1"/>
</dbReference>
<organism evidence="4 5">
    <name type="scientific">Holothuria leucospilota</name>
    <name type="common">Black long sea cucumber</name>
    <name type="synonym">Mertensiothuria leucospilota</name>
    <dbReference type="NCBI Taxonomy" id="206669"/>
    <lineage>
        <taxon>Eukaryota</taxon>
        <taxon>Metazoa</taxon>
        <taxon>Echinodermata</taxon>
        <taxon>Eleutherozoa</taxon>
        <taxon>Echinozoa</taxon>
        <taxon>Holothuroidea</taxon>
        <taxon>Aspidochirotacea</taxon>
        <taxon>Aspidochirotida</taxon>
        <taxon>Holothuriidae</taxon>
        <taxon>Holothuria</taxon>
    </lineage>
</organism>
<dbReference type="PROSITE" id="PS00028">
    <property type="entry name" value="ZINC_FINGER_C2H2_1"/>
    <property type="match status" value="1"/>
</dbReference>
<dbReference type="OrthoDB" id="414982at2759"/>
<keyword evidence="1" id="KW-0479">Metal-binding</keyword>
<sequence>MNQLSREEEESLVKALERVVRLQLAERQRQAFLERIASMNVPPSSPTEPMETSNSSSGPRQTTATPTEPMETVSSESLPDTQPVEEVFDLTAEGSSQAFTVSNEDKQEKVECDEGCGKTFSTRKDMKRHLRRVHIALTYQCTICDKTFKTRSNKKKHMESCVKKQKKTPSDSHSKTRKRKRSEPSSGESPVKKKQKVDAEDVPMRDVASTSRDTPSTSGMQTHSDLWNLNADGASENLREDPASMPEDIQNQIPDNFQTIYSDNWKAIRTHHHRQNRVQDTYNFRITDLSNTSMRDLVRLVHNDQSNQFKLNMSFGFILRNRVTGDLRYFHASVNNHRLFDYPIMIGSQGDLNSFLEQFDIEDIEQTLLLGRPDSKWVLDFITNVTIFVNKLGNHPLVGGPPPHIPDYINKHQHLVTMSHHRKTNQPFQDNLCLFRCLSYHLKSVESACYDRTPKALFQKYQTAIGGRDGISTFKGISLNELGVIEKIFGCNIYVYELKPSNKEPTEEAGNKPTLPSETVAELVRRSPCRYASTMYLNIFEGHFSYIKDMNYYAQSFHCVRCRRLFQQHRYLNQHIPRCKEHVEYHYPGGVFQLTPTVFDKLETLHILVQPSERFYPFRITYDIETYLDKHDVIQSKGPKLQYIGQHKLLSISVCSNVPGYQAPQCFISEGDDLKLVETFTTYCTEISQAAFERVSGGGSIAMAIDTLKGMIVNEERRVVHIDDAAEHRYLNNVLKPTMGSLLNYCRQIPVIGFNSGKYDINVMKGLLYKSIHTCNEGEESDASPITQVIKRNSDYMCISAKWFKFLDIKNYLAPGCSYKQFLEAYKCKEAKGFFPYDWVDSLDKLSEPSLPPHEAFYNKLKACNISDEEYRYCQALWQERHMETFRDFLIWYNNKDVVPFLEALDKMFDFYKSKDIDMFKQGISVPGLTLRYLFKDIKNDFFCLFPNAHHDLYHLFRDNIVGGPSIIFHRYHERDLTKLRGGKVCKQVLGFDANALYLWAVMQHMPTGVGLRRREEMGFRREFTHNLHKTAAGWLEWEAKMRGIKIKHRLNGKEVRVGKRQLPVDGFGINKGKPIILQFQGCYWHGHSCSLNQGKTHNHVKNKPLSELFEETKAITNYLKS</sequence>
<evidence type="ECO:0000256" key="1">
    <source>
        <dbReference type="PROSITE-ProRule" id="PRU00042"/>
    </source>
</evidence>